<evidence type="ECO:0000256" key="5">
    <source>
        <dbReference type="ARBA" id="ARBA00023136"/>
    </source>
</evidence>
<sequence>MGWGNFLKAVLSNIDIFAGPVVTLLYPLYSSIRAIESPSRLDDQQWLTYWVLYSFITLFELTFSRMLQWLPFWPYVKLIATCWLVLPVFNGAAYVYENFVRTYLLNSSVLNSRARSSPGQRILNAISPSTKNSVERFVNQYGPDALDRAIKRAEKEAKVNRNTGYDDEY</sequence>
<dbReference type="PANTHER" id="PTHR12300:SF161">
    <property type="entry name" value="RECEPTOR EXPRESSION-ENHANCING PROTEIN"/>
    <property type="match status" value="1"/>
</dbReference>
<accession>A9NS68</accession>
<dbReference type="Pfam" id="PF03134">
    <property type="entry name" value="TB2_DP1_HVA22"/>
    <property type="match status" value="1"/>
</dbReference>
<feature type="transmembrane region" description="Helical" evidence="6">
    <location>
        <begin position="46"/>
        <end position="63"/>
    </location>
</feature>
<dbReference type="AlphaFoldDB" id="A9NS68"/>
<keyword evidence="4 6" id="KW-1133">Transmembrane helix</keyword>
<name>A9NS68_PICSI</name>
<reference evidence="7" key="1">
    <citation type="journal article" date="2008" name="BMC Genomics">
        <title>A conifer genomics resource of 200,000 spruce (Picea spp.) ESTs and 6,464 high-quality, sequence-finished full-length cDNAs for Sitka spruce (Picea sitchensis).</title>
        <authorList>
            <person name="Ralph S.G."/>
            <person name="Chun H.J."/>
            <person name="Kolosova N."/>
            <person name="Cooper D."/>
            <person name="Oddy C."/>
            <person name="Ritland C.E."/>
            <person name="Kirkpatrick R."/>
            <person name="Moore R."/>
            <person name="Barber S."/>
            <person name="Holt R.A."/>
            <person name="Jones S.J."/>
            <person name="Marra M.A."/>
            <person name="Douglas C.J."/>
            <person name="Ritland K."/>
            <person name="Bohlmann J."/>
        </authorList>
    </citation>
    <scope>NUCLEOTIDE SEQUENCE</scope>
    <source>
        <tissue evidence="7">Green portion of the leader tissue</tissue>
    </source>
</reference>
<evidence type="ECO:0000256" key="6">
    <source>
        <dbReference type="RuleBase" id="RU362006"/>
    </source>
</evidence>
<dbReference type="EMBL" id="EF084151">
    <property type="protein sequence ID" value="ABK23479.1"/>
    <property type="molecule type" value="mRNA"/>
</dbReference>
<comment type="subcellular location">
    <subcellularLocation>
        <location evidence="1 6">Membrane</location>
        <topology evidence="1 6">Multi-pass membrane protein</topology>
    </subcellularLocation>
</comment>
<evidence type="ECO:0000256" key="1">
    <source>
        <dbReference type="ARBA" id="ARBA00004141"/>
    </source>
</evidence>
<proteinExistence type="evidence at transcript level"/>
<evidence type="ECO:0000256" key="3">
    <source>
        <dbReference type="ARBA" id="ARBA00022692"/>
    </source>
</evidence>
<keyword evidence="5 6" id="KW-0472">Membrane</keyword>
<dbReference type="PANTHER" id="PTHR12300">
    <property type="entry name" value="HVA22-LIKE PROTEINS"/>
    <property type="match status" value="1"/>
</dbReference>
<dbReference type="InterPro" id="IPR004345">
    <property type="entry name" value="TB2_DP1_HVA22"/>
</dbReference>
<organism evidence="7">
    <name type="scientific">Picea sitchensis</name>
    <name type="common">Sitka spruce</name>
    <name type="synonym">Pinus sitchensis</name>
    <dbReference type="NCBI Taxonomy" id="3332"/>
    <lineage>
        <taxon>Eukaryota</taxon>
        <taxon>Viridiplantae</taxon>
        <taxon>Streptophyta</taxon>
        <taxon>Embryophyta</taxon>
        <taxon>Tracheophyta</taxon>
        <taxon>Spermatophyta</taxon>
        <taxon>Pinopsida</taxon>
        <taxon>Pinidae</taxon>
        <taxon>Conifers I</taxon>
        <taxon>Pinales</taxon>
        <taxon>Pinaceae</taxon>
        <taxon>Picea</taxon>
    </lineage>
</organism>
<keyword evidence="3 6" id="KW-0812">Transmembrane</keyword>
<feature type="transmembrane region" description="Helical" evidence="6">
    <location>
        <begin position="75"/>
        <end position="96"/>
    </location>
</feature>
<evidence type="ECO:0000256" key="4">
    <source>
        <dbReference type="ARBA" id="ARBA00022989"/>
    </source>
</evidence>
<protein>
    <recommendedName>
        <fullName evidence="6">HVA22-like protein</fullName>
    </recommendedName>
</protein>
<comment type="similarity">
    <text evidence="2 6">Belongs to the DP1 family.</text>
</comment>
<evidence type="ECO:0000256" key="2">
    <source>
        <dbReference type="ARBA" id="ARBA00008573"/>
    </source>
</evidence>
<dbReference type="GO" id="GO:0016020">
    <property type="term" value="C:membrane"/>
    <property type="evidence" value="ECO:0007669"/>
    <property type="project" value="UniProtKB-SubCell"/>
</dbReference>
<evidence type="ECO:0000313" key="7">
    <source>
        <dbReference type="EMBL" id="ABK23479.1"/>
    </source>
</evidence>
<feature type="transmembrane region" description="Helical" evidence="6">
    <location>
        <begin position="6"/>
        <end position="26"/>
    </location>
</feature>